<dbReference type="AlphaFoldDB" id="A0A1M5C519"/>
<dbReference type="Gene3D" id="3.30.2310.20">
    <property type="entry name" value="RelE-like"/>
    <property type="match status" value="1"/>
</dbReference>
<dbReference type="RefSeq" id="WP_073166625.1">
    <property type="nucleotide sequence ID" value="NZ_FQUW01000034.1"/>
</dbReference>
<protein>
    <recommendedName>
        <fullName evidence="3">Cytotoxin</fullName>
    </recommendedName>
</protein>
<dbReference type="Proteomes" id="UP000184196">
    <property type="component" value="Unassembled WGS sequence"/>
</dbReference>
<accession>A0A1M5C519</accession>
<keyword evidence="2" id="KW-1185">Reference proteome</keyword>
<dbReference type="SUPFAM" id="SSF143011">
    <property type="entry name" value="RelE-like"/>
    <property type="match status" value="1"/>
</dbReference>
<evidence type="ECO:0000313" key="1">
    <source>
        <dbReference type="EMBL" id="SHF49726.1"/>
    </source>
</evidence>
<evidence type="ECO:0008006" key="3">
    <source>
        <dbReference type="Google" id="ProtNLM"/>
    </source>
</evidence>
<sequence>MIFQRTERFKRVYKKLDENQRCAIKKALRLMSDNINHPSLRVKRVQGTKDIWEASATISLRITFSWKGDTIILRNCGEHDKTLKKP</sequence>
<dbReference type="InterPro" id="IPR035093">
    <property type="entry name" value="RelE/ParE_toxin_dom_sf"/>
</dbReference>
<reference evidence="2" key="1">
    <citation type="submission" date="2016-11" db="EMBL/GenBank/DDBJ databases">
        <authorList>
            <person name="Varghese N."/>
            <person name="Submissions S."/>
        </authorList>
    </citation>
    <scope>NUCLEOTIDE SEQUENCE [LARGE SCALE GENOMIC DNA]</scope>
    <source>
        <strain evidence="2">DSM 11792</strain>
    </source>
</reference>
<gene>
    <name evidence="1" type="ORF">SAMN02745218_02410</name>
</gene>
<organism evidence="1 2">
    <name type="scientific">Desulfofundulus australicus DSM 11792</name>
    <dbReference type="NCBI Taxonomy" id="1121425"/>
    <lineage>
        <taxon>Bacteria</taxon>
        <taxon>Bacillati</taxon>
        <taxon>Bacillota</taxon>
        <taxon>Clostridia</taxon>
        <taxon>Eubacteriales</taxon>
        <taxon>Peptococcaceae</taxon>
        <taxon>Desulfofundulus</taxon>
    </lineage>
</organism>
<name>A0A1M5C519_9FIRM</name>
<dbReference type="OrthoDB" id="5521312at2"/>
<evidence type="ECO:0000313" key="2">
    <source>
        <dbReference type="Proteomes" id="UP000184196"/>
    </source>
</evidence>
<proteinExistence type="predicted"/>
<dbReference type="EMBL" id="FQUW01000034">
    <property type="protein sequence ID" value="SHF49726.1"/>
    <property type="molecule type" value="Genomic_DNA"/>
</dbReference>